<dbReference type="NCBIfam" id="TIGR00231">
    <property type="entry name" value="small_GTP"/>
    <property type="match status" value="1"/>
</dbReference>
<dbReference type="InterPro" id="IPR014721">
    <property type="entry name" value="Ribsml_uS5_D2-typ_fold_subgr"/>
</dbReference>
<protein>
    <submittedName>
        <fullName evidence="5">Small GTP-binding protein</fullName>
    </submittedName>
</protein>
<accession>A0ABS4NM10</accession>
<dbReference type="InterPro" id="IPR035647">
    <property type="entry name" value="EFG_III/V"/>
</dbReference>
<dbReference type="Gene3D" id="2.40.30.10">
    <property type="entry name" value="Translation factors"/>
    <property type="match status" value="1"/>
</dbReference>
<dbReference type="InterPro" id="IPR020568">
    <property type="entry name" value="Ribosomal_Su5_D2-typ_SF"/>
</dbReference>
<keyword evidence="6" id="KW-1185">Reference proteome</keyword>
<dbReference type="SUPFAM" id="SSF50447">
    <property type="entry name" value="Translation proteins"/>
    <property type="match status" value="1"/>
</dbReference>
<dbReference type="SUPFAM" id="SSF54980">
    <property type="entry name" value="EF-G C-terminal domain-like"/>
    <property type="match status" value="2"/>
</dbReference>
<dbReference type="InterPro" id="IPR027417">
    <property type="entry name" value="P-loop_NTPase"/>
</dbReference>
<dbReference type="RefSeq" id="WP_209870463.1">
    <property type="nucleotide sequence ID" value="NZ_JAGGLV010000003.1"/>
</dbReference>
<dbReference type="PRINTS" id="PR01037">
    <property type="entry name" value="TCRTETOQM"/>
</dbReference>
<keyword evidence="3" id="KW-0342">GTP-binding</keyword>
<dbReference type="Gene3D" id="3.40.50.300">
    <property type="entry name" value="P-loop containing nucleotide triphosphate hydrolases"/>
    <property type="match status" value="1"/>
</dbReference>
<reference evidence="5 6" key="1">
    <citation type="submission" date="2021-03" db="EMBL/GenBank/DDBJ databases">
        <title>Genomic Encyclopedia of Type Strains, Phase IV (KMG-IV): sequencing the most valuable type-strain genomes for metagenomic binning, comparative biology and taxonomic classification.</title>
        <authorList>
            <person name="Goeker M."/>
        </authorList>
    </citation>
    <scope>NUCLEOTIDE SEQUENCE [LARGE SCALE GENOMIC DNA]</scope>
    <source>
        <strain evidence="5 6">DSM 101953</strain>
    </source>
</reference>
<dbReference type="InterPro" id="IPR009000">
    <property type="entry name" value="Transl_B-barrel_sf"/>
</dbReference>
<keyword evidence="2" id="KW-0648">Protein biosynthesis</keyword>
<dbReference type="PANTHER" id="PTHR43261">
    <property type="entry name" value="TRANSLATION ELONGATION FACTOR G-RELATED"/>
    <property type="match status" value="1"/>
</dbReference>
<evidence type="ECO:0000256" key="3">
    <source>
        <dbReference type="ARBA" id="ARBA00023134"/>
    </source>
</evidence>
<dbReference type="Gene3D" id="3.30.70.870">
    <property type="entry name" value="Elongation Factor G (Translational Gtpase), domain 3"/>
    <property type="match status" value="1"/>
</dbReference>
<sequence length="678" mass="75054">MNITVGLLAHVDAGKTTFAEQLLYHTEAIRSRGRVDHQDTFLDTHEIEKARGITVFADQAEFTYKDARYFLLDTPGHVDFSPEMERCLQVLDYAVVILSAVEGVESHTETLWQLLRQHRIPTLFFINKTDRAGSDPERVLEEIRQLLSGDALLLPEQPEAAWTEEMKSFLAERDETLLESYLEGTLTDSDCRSALRSMVKCGEIFPCMQGSALLDQGVGEFLEVLDALTFTEYDYTLPFAGRVYKIRHDARGTRITYIKALQGVLKNREFLTYGPESEQISERITGIRKYNGTAYSAADWAAAGELFAVVGLSSVLPGAGVGALQDAQGSGLIPTLKSKVLFKPPVHLKELMHAFGQLGAEDPSLNVSWDEDLQELHIQVMGGIQLEILEQIVAERFQLKISFGAPEILYKETIAGTVYGCGHFEPLGHYAEVHLMLEAGERGSGITFINRCHPDDLAAGYQHQIEQHLLESGHHGLLTGSPLTDLKITLLTGRAHNKHTSGGDFREAAYRALRQGLEQAENLLLEPVYDLKIRIDPDDVGKVMSDIQQAGGRFNPPDITPSKAVITGTVPAASFMNYGVRLAAMTQGKGSMSLRVAGYEPCHQTKTVVEQRNYNKNADPAYSSASIFCAKGEGYAVPWEEAGQHMHIQAASRNGYTVLKRAVPFQREVEGKVQIDND</sequence>
<evidence type="ECO:0000256" key="1">
    <source>
        <dbReference type="ARBA" id="ARBA00022741"/>
    </source>
</evidence>
<dbReference type="Gene3D" id="3.30.70.240">
    <property type="match status" value="1"/>
</dbReference>
<name>A0ABS4NM10_9BACL</name>
<organism evidence="5 6">
    <name type="scientific">Paenibacillus silagei</name>
    <dbReference type="NCBI Taxonomy" id="1670801"/>
    <lineage>
        <taxon>Bacteria</taxon>
        <taxon>Bacillati</taxon>
        <taxon>Bacillota</taxon>
        <taxon>Bacilli</taxon>
        <taxon>Bacillales</taxon>
        <taxon>Paenibacillaceae</taxon>
        <taxon>Paenibacillus</taxon>
    </lineage>
</organism>
<dbReference type="InterPro" id="IPR005225">
    <property type="entry name" value="Small_GTP-bd"/>
</dbReference>
<dbReference type="InterPro" id="IPR000640">
    <property type="entry name" value="EFG_V-like"/>
</dbReference>
<dbReference type="Pfam" id="PF00679">
    <property type="entry name" value="EFG_C"/>
    <property type="match status" value="1"/>
</dbReference>
<dbReference type="Pfam" id="PF00009">
    <property type="entry name" value="GTP_EFTU"/>
    <property type="match status" value="1"/>
</dbReference>
<dbReference type="InterPro" id="IPR000795">
    <property type="entry name" value="T_Tr_GTP-bd_dom"/>
</dbReference>
<dbReference type="Proteomes" id="UP000773462">
    <property type="component" value="Unassembled WGS sequence"/>
</dbReference>
<dbReference type="Pfam" id="PF03764">
    <property type="entry name" value="EFG_IV"/>
    <property type="match status" value="1"/>
</dbReference>
<comment type="caution">
    <text evidence="5">The sequence shown here is derived from an EMBL/GenBank/DDBJ whole genome shotgun (WGS) entry which is preliminary data.</text>
</comment>
<dbReference type="InterPro" id="IPR005517">
    <property type="entry name" value="Transl_elong_EFG/EF2_IV"/>
</dbReference>
<keyword evidence="1" id="KW-0547">Nucleotide-binding</keyword>
<dbReference type="Pfam" id="PF14492">
    <property type="entry name" value="EFG_III"/>
    <property type="match status" value="1"/>
</dbReference>
<dbReference type="PRINTS" id="PR00315">
    <property type="entry name" value="ELONGATNFCT"/>
</dbReference>
<evidence type="ECO:0000313" key="6">
    <source>
        <dbReference type="Proteomes" id="UP000773462"/>
    </source>
</evidence>
<evidence type="ECO:0000259" key="4">
    <source>
        <dbReference type="PROSITE" id="PS51722"/>
    </source>
</evidence>
<dbReference type="Gene3D" id="3.30.230.10">
    <property type="match status" value="1"/>
</dbReference>
<feature type="domain" description="Tr-type G" evidence="4">
    <location>
        <begin position="1"/>
        <end position="233"/>
    </location>
</feature>
<proteinExistence type="predicted"/>
<dbReference type="SUPFAM" id="SSF54211">
    <property type="entry name" value="Ribosomal protein S5 domain 2-like"/>
    <property type="match status" value="1"/>
</dbReference>
<dbReference type="EMBL" id="JAGGLV010000003">
    <property type="protein sequence ID" value="MBP2111093.1"/>
    <property type="molecule type" value="Genomic_DNA"/>
</dbReference>
<dbReference type="PROSITE" id="PS51722">
    <property type="entry name" value="G_TR_2"/>
    <property type="match status" value="1"/>
</dbReference>
<evidence type="ECO:0000256" key="2">
    <source>
        <dbReference type="ARBA" id="ARBA00022917"/>
    </source>
</evidence>
<dbReference type="PANTHER" id="PTHR43261:SF1">
    <property type="entry name" value="RIBOSOME-RELEASING FACTOR 2, MITOCHONDRIAL"/>
    <property type="match status" value="1"/>
</dbReference>
<dbReference type="InterPro" id="IPR041095">
    <property type="entry name" value="EFG_II"/>
</dbReference>
<evidence type="ECO:0000313" key="5">
    <source>
        <dbReference type="EMBL" id="MBP2111093.1"/>
    </source>
</evidence>
<dbReference type="SUPFAM" id="SSF52540">
    <property type="entry name" value="P-loop containing nucleoside triphosphate hydrolases"/>
    <property type="match status" value="1"/>
</dbReference>
<dbReference type="SMART" id="SM00838">
    <property type="entry name" value="EFG_C"/>
    <property type="match status" value="1"/>
</dbReference>
<gene>
    <name evidence="5" type="ORF">J2Z70_001234</name>
</gene>
<dbReference type="SMART" id="SM00889">
    <property type="entry name" value="EFG_IV"/>
    <property type="match status" value="1"/>
</dbReference>